<name>A0A934RAK6_9BACT</name>
<comment type="caution">
    <text evidence="4">The sequence shown here is derived from an EMBL/GenBank/DDBJ whole genome shotgun (WGS) entry which is preliminary data.</text>
</comment>
<dbReference type="Gene3D" id="2.60.120.260">
    <property type="entry name" value="Galactose-binding domain-like"/>
    <property type="match status" value="1"/>
</dbReference>
<sequence>MKNTTMLSLLGLSLALASCGKKEEGTTSTAPASGGTPGGVPLMSELPPELIEGTPKPMKVPNLEPEPKKAPEFLVPEGTELLSAGKPATSSDDYPIIGDLTLLTDGDKEAGEGYFVELLDGLQWVQIDLEKSAEINAIWLWHFHSQKRAYHDVIIQISDDAEFKEGVTTVFNNDYDDSAKMGKGSDQPYVETRYGKIIDGKSAKGRYVRLYSNGNTSNDMNHYIEVEVYGKAG</sequence>
<gene>
    <name evidence="4" type="ORF">JIN81_03615</name>
</gene>
<dbReference type="InterPro" id="IPR000421">
    <property type="entry name" value="FA58C"/>
</dbReference>
<reference evidence="4" key="1">
    <citation type="submission" date="2021-01" db="EMBL/GenBank/DDBJ databases">
        <title>Modified the classification status of verrucomicrobia.</title>
        <authorList>
            <person name="Feng X."/>
        </authorList>
    </citation>
    <scope>NUCLEOTIDE SEQUENCE</scope>
    <source>
        <strain evidence="4">KCTC 22201</strain>
    </source>
</reference>
<organism evidence="4 5">
    <name type="scientific">Haloferula rosea</name>
    <dbReference type="NCBI Taxonomy" id="490093"/>
    <lineage>
        <taxon>Bacteria</taxon>
        <taxon>Pseudomonadati</taxon>
        <taxon>Verrucomicrobiota</taxon>
        <taxon>Verrucomicrobiia</taxon>
        <taxon>Verrucomicrobiales</taxon>
        <taxon>Verrucomicrobiaceae</taxon>
        <taxon>Haloferula</taxon>
    </lineage>
</organism>
<accession>A0A934RAK6</accession>
<evidence type="ECO:0000313" key="4">
    <source>
        <dbReference type="EMBL" id="MBK1826092.1"/>
    </source>
</evidence>
<proteinExistence type="predicted"/>
<dbReference type="SUPFAM" id="SSF49785">
    <property type="entry name" value="Galactose-binding domain-like"/>
    <property type="match status" value="1"/>
</dbReference>
<feature type="signal peptide" evidence="2">
    <location>
        <begin position="1"/>
        <end position="17"/>
    </location>
</feature>
<protein>
    <recommendedName>
        <fullName evidence="3">F5/8 type C domain-containing protein</fullName>
    </recommendedName>
</protein>
<dbReference type="PROSITE" id="PS51257">
    <property type="entry name" value="PROKAR_LIPOPROTEIN"/>
    <property type="match status" value="1"/>
</dbReference>
<dbReference type="EMBL" id="JAENII010000002">
    <property type="protein sequence ID" value="MBK1826092.1"/>
    <property type="molecule type" value="Genomic_DNA"/>
</dbReference>
<dbReference type="AlphaFoldDB" id="A0A934RAK6"/>
<dbReference type="RefSeq" id="WP_200276445.1">
    <property type="nucleotide sequence ID" value="NZ_JAENII010000002.1"/>
</dbReference>
<keyword evidence="5" id="KW-1185">Reference proteome</keyword>
<evidence type="ECO:0000256" key="2">
    <source>
        <dbReference type="SAM" id="SignalP"/>
    </source>
</evidence>
<feature type="region of interest" description="Disordered" evidence="1">
    <location>
        <begin position="23"/>
        <end position="68"/>
    </location>
</feature>
<evidence type="ECO:0000313" key="5">
    <source>
        <dbReference type="Proteomes" id="UP000658278"/>
    </source>
</evidence>
<keyword evidence="2" id="KW-0732">Signal</keyword>
<evidence type="ECO:0000256" key="1">
    <source>
        <dbReference type="SAM" id="MobiDB-lite"/>
    </source>
</evidence>
<feature type="chain" id="PRO_5037026800" description="F5/8 type C domain-containing protein" evidence="2">
    <location>
        <begin position="18"/>
        <end position="233"/>
    </location>
</feature>
<dbReference type="PROSITE" id="PS50022">
    <property type="entry name" value="FA58C_3"/>
    <property type="match status" value="1"/>
</dbReference>
<evidence type="ECO:0000259" key="3">
    <source>
        <dbReference type="PROSITE" id="PS50022"/>
    </source>
</evidence>
<dbReference type="InterPro" id="IPR008979">
    <property type="entry name" value="Galactose-bd-like_sf"/>
</dbReference>
<dbReference type="Proteomes" id="UP000658278">
    <property type="component" value="Unassembled WGS sequence"/>
</dbReference>
<feature type="domain" description="F5/8 type C" evidence="3">
    <location>
        <begin position="68"/>
        <end position="231"/>
    </location>
</feature>